<comment type="subcellular location">
    <subcellularLocation>
        <location evidence="1">Membrane</location>
        <topology evidence="1">Multi-pass membrane protein</topology>
    </subcellularLocation>
</comment>
<evidence type="ECO:0000256" key="4">
    <source>
        <dbReference type="ARBA" id="ARBA00023136"/>
    </source>
</evidence>
<evidence type="ECO:0000256" key="5">
    <source>
        <dbReference type="SAM" id="Phobius"/>
    </source>
</evidence>
<evidence type="ECO:0000256" key="1">
    <source>
        <dbReference type="ARBA" id="ARBA00004141"/>
    </source>
</evidence>
<evidence type="ECO:0000313" key="6">
    <source>
        <dbReference type="Proteomes" id="UP000887574"/>
    </source>
</evidence>
<dbReference type="Pfam" id="PF07690">
    <property type="entry name" value="MFS_1"/>
    <property type="match status" value="1"/>
</dbReference>
<dbReference type="AlphaFoldDB" id="A0A915DQD1"/>
<dbReference type="InterPro" id="IPR011701">
    <property type="entry name" value="MFS"/>
</dbReference>
<keyword evidence="2 5" id="KW-0812">Transmembrane</keyword>
<dbReference type="GO" id="GO:0016020">
    <property type="term" value="C:membrane"/>
    <property type="evidence" value="ECO:0007669"/>
    <property type="project" value="UniProtKB-SubCell"/>
</dbReference>
<reference evidence="7" key="1">
    <citation type="submission" date="2022-11" db="UniProtKB">
        <authorList>
            <consortium name="WormBaseParasite"/>
        </authorList>
    </citation>
    <scope>IDENTIFICATION</scope>
</reference>
<dbReference type="InterPro" id="IPR036259">
    <property type="entry name" value="MFS_trans_sf"/>
</dbReference>
<feature type="transmembrane region" description="Helical" evidence="5">
    <location>
        <begin position="252"/>
        <end position="272"/>
    </location>
</feature>
<evidence type="ECO:0000256" key="2">
    <source>
        <dbReference type="ARBA" id="ARBA00022692"/>
    </source>
</evidence>
<protein>
    <submittedName>
        <fullName evidence="7">Organic cation transporter</fullName>
    </submittedName>
</protein>
<evidence type="ECO:0000256" key="3">
    <source>
        <dbReference type="ARBA" id="ARBA00022989"/>
    </source>
</evidence>
<feature type="transmembrane region" description="Helical" evidence="5">
    <location>
        <begin position="199"/>
        <end position="217"/>
    </location>
</feature>
<dbReference type="WBParaSite" id="jg22420">
    <property type="protein sequence ID" value="jg22420"/>
    <property type="gene ID" value="jg22420"/>
</dbReference>
<evidence type="ECO:0000313" key="7">
    <source>
        <dbReference type="WBParaSite" id="jg22420"/>
    </source>
</evidence>
<proteinExistence type="predicted"/>
<sequence>MWVVGYCAVGPLAYWLPNWRQLIFTTSAPMLLFALVYYFTVPESFHYLVSKGDHNKVTEWMQKANSSANQLGTPKVMDITATHFCNHSHAIKTKLLKDETSFPQTGLLQQLLSSKVLSLYTLVMLYLWTCDTFVYYGLSLHSTQISGNKFLNFAFMGLIEIPSYLISPFMLNSMPVSSKEKILLGRPDVCYFPNREKRFVSLCHFLAAASFFTILFTDDSRISLAMWLLGKFSISCAFTSLFVYASEVFPTVARNGCIGICSMVARIGGAFAPTVRTMSLISPMIPTVLFGVSAGIGGILTLILPETSNEQLPNSIDQMTCRTVRKIKPEMC</sequence>
<dbReference type="Gene3D" id="1.20.1250.20">
    <property type="entry name" value="MFS general substrate transporter like domains"/>
    <property type="match status" value="1"/>
</dbReference>
<feature type="transmembrane region" description="Helical" evidence="5">
    <location>
        <begin position="284"/>
        <end position="304"/>
    </location>
</feature>
<keyword evidence="4 5" id="KW-0472">Membrane</keyword>
<organism evidence="6 7">
    <name type="scientific">Ditylenchus dipsaci</name>
    <dbReference type="NCBI Taxonomy" id="166011"/>
    <lineage>
        <taxon>Eukaryota</taxon>
        <taxon>Metazoa</taxon>
        <taxon>Ecdysozoa</taxon>
        <taxon>Nematoda</taxon>
        <taxon>Chromadorea</taxon>
        <taxon>Rhabditida</taxon>
        <taxon>Tylenchina</taxon>
        <taxon>Tylenchomorpha</taxon>
        <taxon>Sphaerularioidea</taxon>
        <taxon>Anguinidae</taxon>
        <taxon>Anguininae</taxon>
        <taxon>Ditylenchus</taxon>
    </lineage>
</organism>
<dbReference type="GO" id="GO:0022857">
    <property type="term" value="F:transmembrane transporter activity"/>
    <property type="evidence" value="ECO:0007669"/>
    <property type="project" value="InterPro"/>
</dbReference>
<keyword evidence="6" id="KW-1185">Reference proteome</keyword>
<feature type="transmembrane region" description="Helical" evidence="5">
    <location>
        <begin position="150"/>
        <end position="171"/>
    </location>
</feature>
<keyword evidence="3 5" id="KW-1133">Transmembrane helix</keyword>
<accession>A0A915DQD1</accession>
<name>A0A915DQD1_9BILA</name>
<feature type="transmembrane region" description="Helical" evidence="5">
    <location>
        <begin position="22"/>
        <end position="40"/>
    </location>
</feature>
<dbReference type="SUPFAM" id="SSF103473">
    <property type="entry name" value="MFS general substrate transporter"/>
    <property type="match status" value="1"/>
</dbReference>
<dbReference type="PANTHER" id="PTHR24064">
    <property type="entry name" value="SOLUTE CARRIER FAMILY 22 MEMBER"/>
    <property type="match status" value="1"/>
</dbReference>
<feature type="transmembrane region" description="Helical" evidence="5">
    <location>
        <begin position="117"/>
        <end position="138"/>
    </location>
</feature>
<dbReference type="Proteomes" id="UP000887574">
    <property type="component" value="Unplaced"/>
</dbReference>
<feature type="transmembrane region" description="Helical" evidence="5">
    <location>
        <begin position="224"/>
        <end position="246"/>
    </location>
</feature>